<feature type="region of interest" description="Disordered" evidence="1">
    <location>
        <begin position="1"/>
        <end position="86"/>
    </location>
</feature>
<reference evidence="2" key="1">
    <citation type="journal article" date="2023" name="Nat. Commun.">
        <title>Diploid and tetraploid genomes of Acorus and the evolution of monocots.</title>
        <authorList>
            <person name="Ma L."/>
            <person name="Liu K.W."/>
            <person name="Li Z."/>
            <person name="Hsiao Y.Y."/>
            <person name="Qi Y."/>
            <person name="Fu T."/>
            <person name="Tang G.D."/>
            <person name="Zhang D."/>
            <person name="Sun W.H."/>
            <person name="Liu D.K."/>
            <person name="Li Y."/>
            <person name="Chen G.Z."/>
            <person name="Liu X.D."/>
            <person name="Liao X.Y."/>
            <person name="Jiang Y.T."/>
            <person name="Yu X."/>
            <person name="Hao Y."/>
            <person name="Huang J."/>
            <person name="Zhao X.W."/>
            <person name="Ke S."/>
            <person name="Chen Y.Y."/>
            <person name="Wu W.L."/>
            <person name="Hsu J.L."/>
            <person name="Lin Y.F."/>
            <person name="Huang M.D."/>
            <person name="Li C.Y."/>
            <person name="Huang L."/>
            <person name="Wang Z.W."/>
            <person name="Zhao X."/>
            <person name="Zhong W.Y."/>
            <person name="Peng D.H."/>
            <person name="Ahmad S."/>
            <person name="Lan S."/>
            <person name="Zhang J.S."/>
            <person name="Tsai W.C."/>
            <person name="Van de Peer Y."/>
            <person name="Liu Z.J."/>
        </authorList>
    </citation>
    <scope>NUCLEOTIDE SEQUENCE</scope>
    <source>
        <strain evidence="2">CP</strain>
    </source>
</reference>
<sequence>MPIQPRTNAPVASKDCNNHKEDKLPSQARTLSASIRKPNASDDTSSESSWGSETSDSDCADQLSSSDESDTAGLKDSLKSRKYNNAKAAPQNCLWRSYSSAASLKNRTASQEQKDLLAHQGISSIRRG</sequence>
<evidence type="ECO:0000313" key="2">
    <source>
        <dbReference type="EMBL" id="KAK1302056.1"/>
    </source>
</evidence>
<name>A0AAV9DME2_ACOCL</name>
<reference evidence="2" key="2">
    <citation type="submission" date="2023-06" db="EMBL/GenBank/DDBJ databases">
        <authorList>
            <person name="Ma L."/>
            <person name="Liu K.-W."/>
            <person name="Li Z."/>
            <person name="Hsiao Y.-Y."/>
            <person name="Qi Y."/>
            <person name="Fu T."/>
            <person name="Tang G."/>
            <person name="Zhang D."/>
            <person name="Sun W.-H."/>
            <person name="Liu D.-K."/>
            <person name="Li Y."/>
            <person name="Chen G.-Z."/>
            <person name="Liu X.-D."/>
            <person name="Liao X.-Y."/>
            <person name="Jiang Y.-T."/>
            <person name="Yu X."/>
            <person name="Hao Y."/>
            <person name="Huang J."/>
            <person name="Zhao X.-W."/>
            <person name="Ke S."/>
            <person name="Chen Y.-Y."/>
            <person name="Wu W.-L."/>
            <person name="Hsu J.-L."/>
            <person name="Lin Y.-F."/>
            <person name="Huang M.-D."/>
            <person name="Li C.-Y."/>
            <person name="Huang L."/>
            <person name="Wang Z.-W."/>
            <person name="Zhao X."/>
            <person name="Zhong W.-Y."/>
            <person name="Peng D.-H."/>
            <person name="Ahmad S."/>
            <person name="Lan S."/>
            <person name="Zhang J.-S."/>
            <person name="Tsai W.-C."/>
            <person name="Van De Peer Y."/>
            <person name="Liu Z.-J."/>
        </authorList>
    </citation>
    <scope>NUCLEOTIDE SEQUENCE</scope>
    <source>
        <strain evidence="2">CP</strain>
        <tissue evidence="2">Leaves</tissue>
    </source>
</reference>
<protein>
    <submittedName>
        <fullName evidence="2">Uncharacterized protein</fullName>
    </submittedName>
</protein>
<keyword evidence="3" id="KW-1185">Reference proteome</keyword>
<dbReference type="Proteomes" id="UP001180020">
    <property type="component" value="Unassembled WGS sequence"/>
</dbReference>
<feature type="region of interest" description="Disordered" evidence="1">
    <location>
        <begin position="106"/>
        <end position="128"/>
    </location>
</feature>
<dbReference type="AlphaFoldDB" id="A0AAV9DME2"/>
<organism evidence="2 3">
    <name type="scientific">Acorus calamus</name>
    <name type="common">Sweet flag</name>
    <dbReference type="NCBI Taxonomy" id="4465"/>
    <lineage>
        <taxon>Eukaryota</taxon>
        <taxon>Viridiplantae</taxon>
        <taxon>Streptophyta</taxon>
        <taxon>Embryophyta</taxon>
        <taxon>Tracheophyta</taxon>
        <taxon>Spermatophyta</taxon>
        <taxon>Magnoliopsida</taxon>
        <taxon>Liliopsida</taxon>
        <taxon>Acoraceae</taxon>
        <taxon>Acorus</taxon>
    </lineage>
</organism>
<proteinExistence type="predicted"/>
<evidence type="ECO:0000313" key="3">
    <source>
        <dbReference type="Proteomes" id="UP001180020"/>
    </source>
</evidence>
<dbReference type="EMBL" id="JAUJYO010000012">
    <property type="protein sequence ID" value="KAK1302056.1"/>
    <property type="molecule type" value="Genomic_DNA"/>
</dbReference>
<evidence type="ECO:0000256" key="1">
    <source>
        <dbReference type="SAM" id="MobiDB-lite"/>
    </source>
</evidence>
<comment type="caution">
    <text evidence="2">The sequence shown here is derived from an EMBL/GenBank/DDBJ whole genome shotgun (WGS) entry which is preliminary data.</text>
</comment>
<accession>A0AAV9DME2</accession>
<gene>
    <name evidence="2" type="ORF">QJS10_CPB12g01711</name>
</gene>
<feature type="compositionally biased region" description="Low complexity" evidence="1">
    <location>
        <begin position="41"/>
        <end position="54"/>
    </location>
</feature>